<keyword evidence="8" id="KW-0503">Monooxygenase</keyword>
<dbReference type="GO" id="GO:0004497">
    <property type="term" value="F:monooxygenase activity"/>
    <property type="evidence" value="ECO:0007669"/>
    <property type="project" value="UniProtKB-KW"/>
</dbReference>
<dbReference type="Pfam" id="PF22810">
    <property type="entry name" value="LPMO_AA14"/>
    <property type="match status" value="1"/>
</dbReference>
<name>A0A2G8S8H2_9APHY</name>
<evidence type="ECO:0000256" key="1">
    <source>
        <dbReference type="ARBA" id="ARBA00001973"/>
    </source>
</evidence>
<dbReference type="InterPro" id="IPR054497">
    <property type="entry name" value="LPMO_AA14"/>
</dbReference>
<sequence>MLSAALLALAGTLPLASAHIAFFHPSMYGFNVTQQTFPYDNRPVAPLMNMNFNQWWFHGHLDYPPNAGDIFELPAGKPATTELSCDKGETSFFKSSPGGDVRDGNNPCRDSTFPSGAMHTTGFNDLKGCALAIAYESDVTKIQPEDFTVFSVNQTCVWTRFTDFQVPERMPPCPPGGCHCAWFWIHSPDSGGEQNYMNGFKCNITGSTSNVALAKPQLPRRCGADSTNGKPDAAPGNCTYGAKQPFYWFQTERNNMFEGTYSPPFYTDLYNFKDGAQNDIFQDSYPQGLPPPSPNSTFVPTPNLGNVSVGGGSSSGSNSSTSVATTSTAAASLVSSSSTSSAESFSATSSAISISSSSTLPSSSNDQGSTGLPLSTTSATESFPASSTVGPTSSIDTTSVSIPESTSVVLSTSIVLSTVVVTLTAAAPSSTSLTQSQGLGSTALSFSTGVIASSASFSLSLSASVPVATGTAGATTAPSTSTQFTASQAQSSSVSPAASTIILNFPTAGAAQTNSTTVLMATAPVSRRTRILAARANCKREPGQRKVFRRRLSSEPPSSNTIVVDVREAEDKSPFAKMAHAIHMHRARRLENRSRLWNLF</sequence>
<dbReference type="EMBL" id="AYKW01000018">
    <property type="protein sequence ID" value="PIL29828.1"/>
    <property type="molecule type" value="Genomic_DNA"/>
</dbReference>
<proteinExistence type="inferred from homology"/>
<evidence type="ECO:0000256" key="8">
    <source>
        <dbReference type="ARBA" id="ARBA00023033"/>
    </source>
</evidence>
<evidence type="ECO:0000256" key="13">
    <source>
        <dbReference type="SAM" id="SignalP"/>
    </source>
</evidence>
<evidence type="ECO:0000256" key="11">
    <source>
        <dbReference type="ARBA" id="ARBA00046340"/>
    </source>
</evidence>
<keyword evidence="6" id="KW-0560">Oxidoreductase</keyword>
<evidence type="ECO:0000256" key="4">
    <source>
        <dbReference type="ARBA" id="ARBA00022723"/>
    </source>
</evidence>
<feature type="chain" id="PRO_5013688179" description="Transporter" evidence="13">
    <location>
        <begin position="19"/>
        <end position="600"/>
    </location>
</feature>
<feature type="region of interest" description="Disordered" evidence="12">
    <location>
        <begin position="355"/>
        <end position="400"/>
    </location>
</feature>
<accession>A0A2G8S8H2</accession>
<feature type="compositionally biased region" description="Low complexity" evidence="12">
    <location>
        <begin position="355"/>
        <end position="364"/>
    </location>
</feature>
<feature type="signal peptide" evidence="13">
    <location>
        <begin position="1"/>
        <end position="18"/>
    </location>
</feature>
<keyword evidence="10" id="KW-0325">Glycoprotein</keyword>
<evidence type="ECO:0000256" key="6">
    <source>
        <dbReference type="ARBA" id="ARBA00023002"/>
    </source>
</evidence>
<evidence type="ECO:0000256" key="12">
    <source>
        <dbReference type="SAM" id="MobiDB-lite"/>
    </source>
</evidence>
<keyword evidence="3" id="KW-0964">Secreted</keyword>
<feature type="compositionally biased region" description="Polar residues" evidence="12">
    <location>
        <begin position="365"/>
        <end position="400"/>
    </location>
</feature>
<keyword evidence="9" id="KW-1015">Disulfide bond</keyword>
<keyword evidence="5 13" id="KW-0732">Signal</keyword>
<dbReference type="GO" id="GO:0005576">
    <property type="term" value="C:extracellular region"/>
    <property type="evidence" value="ECO:0007669"/>
    <property type="project" value="UniProtKB-SubCell"/>
</dbReference>
<reference evidence="14 15" key="1">
    <citation type="journal article" date="2015" name="Sci. Rep.">
        <title>Chromosome-level genome map provides insights into diverse defense mechanisms in the medicinal fungus Ganoderma sinense.</title>
        <authorList>
            <person name="Zhu Y."/>
            <person name="Xu J."/>
            <person name="Sun C."/>
            <person name="Zhou S."/>
            <person name="Xu H."/>
            <person name="Nelson D.R."/>
            <person name="Qian J."/>
            <person name="Song J."/>
            <person name="Luo H."/>
            <person name="Xiang L."/>
            <person name="Li Y."/>
            <person name="Xu Z."/>
            <person name="Ji A."/>
            <person name="Wang L."/>
            <person name="Lu S."/>
            <person name="Hayward A."/>
            <person name="Sun W."/>
            <person name="Li X."/>
            <person name="Schwartz D.C."/>
            <person name="Wang Y."/>
            <person name="Chen S."/>
        </authorList>
    </citation>
    <scope>NUCLEOTIDE SEQUENCE [LARGE SCALE GENOMIC DNA]</scope>
    <source>
        <strain evidence="14 15">ZZ0214-1</strain>
    </source>
</reference>
<keyword evidence="15" id="KW-1185">Reference proteome</keyword>
<evidence type="ECO:0000256" key="2">
    <source>
        <dbReference type="ARBA" id="ARBA00004613"/>
    </source>
</evidence>
<organism evidence="14 15">
    <name type="scientific">Ganoderma sinense ZZ0214-1</name>
    <dbReference type="NCBI Taxonomy" id="1077348"/>
    <lineage>
        <taxon>Eukaryota</taxon>
        <taxon>Fungi</taxon>
        <taxon>Dikarya</taxon>
        <taxon>Basidiomycota</taxon>
        <taxon>Agaricomycotina</taxon>
        <taxon>Agaricomycetes</taxon>
        <taxon>Polyporales</taxon>
        <taxon>Polyporaceae</taxon>
        <taxon>Ganoderma</taxon>
    </lineage>
</organism>
<evidence type="ECO:0000256" key="7">
    <source>
        <dbReference type="ARBA" id="ARBA00023008"/>
    </source>
</evidence>
<evidence type="ECO:0000256" key="3">
    <source>
        <dbReference type="ARBA" id="ARBA00022525"/>
    </source>
</evidence>
<keyword evidence="4" id="KW-0479">Metal-binding</keyword>
<keyword evidence="7" id="KW-0186">Copper</keyword>
<evidence type="ECO:0000313" key="15">
    <source>
        <dbReference type="Proteomes" id="UP000230002"/>
    </source>
</evidence>
<evidence type="ECO:0000256" key="5">
    <source>
        <dbReference type="ARBA" id="ARBA00022729"/>
    </source>
</evidence>
<protein>
    <recommendedName>
        <fullName evidence="16">Transporter</fullName>
    </recommendedName>
</protein>
<evidence type="ECO:0000256" key="9">
    <source>
        <dbReference type="ARBA" id="ARBA00023157"/>
    </source>
</evidence>
<dbReference type="GO" id="GO:0046872">
    <property type="term" value="F:metal ion binding"/>
    <property type="evidence" value="ECO:0007669"/>
    <property type="project" value="UniProtKB-KW"/>
</dbReference>
<evidence type="ECO:0000256" key="10">
    <source>
        <dbReference type="ARBA" id="ARBA00023180"/>
    </source>
</evidence>
<evidence type="ECO:0008006" key="16">
    <source>
        <dbReference type="Google" id="ProtNLM"/>
    </source>
</evidence>
<feature type="compositionally biased region" description="Polar residues" evidence="12">
    <location>
        <begin position="295"/>
        <end position="306"/>
    </location>
</feature>
<comment type="similarity">
    <text evidence="11">Belongs to the polysaccharide monooxygenase AA14 family.</text>
</comment>
<dbReference type="OrthoDB" id="2019572at2759"/>
<feature type="region of interest" description="Disordered" evidence="12">
    <location>
        <begin position="281"/>
        <end position="322"/>
    </location>
</feature>
<gene>
    <name evidence="14" type="ORF">GSI_08035</name>
</gene>
<dbReference type="AlphaFoldDB" id="A0A2G8S8H2"/>
<comment type="caution">
    <text evidence="14">The sequence shown here is derived from an EMBL/GenBank/DDBJ whole genome shotgun (WGS) entry which is preliminary data.</text>
</comment>
<evidence type="ECO:0000313" key="14">
    <source>
        <dbReference type="EMBL" id="PIL29828.1"/>
    </source>
</evidence>
<dbReference type="Proteomes" id="UP000230002">
    <property type="component" value="Unassembled WGS sequence"/>
</dbReference>
<comment type="cofactor">
    <cofactor evidence="1">
        <name>Cu(2+)</name>
        <dbReference type="ChEBI" id="CHEBI:29036"/>
    </cofactor>
</comment>
<comment type="subcellular location">
    <subcellularLocation>
        <location evidence="2">Secreted</location>
    </subcellularLocation>
</comment>
<dbReference type="STRING" id="1077348.A0A2G8S8H2"/>